<keyword evidence="1" id="KW-0472">Membrane</keyword>
<dbReference type="AlphaFoldDB" id="A0A5R8ZZW7"/>
<proteinExistence type="predicted"/>
<keyword evidence="1" id="KW-0812">Transmembrane</keyword>
<dbReference type="RefSeq" id="WP_045210564.1">
    <property type="nucleotide sequence ID" value="NZ_VASG01000007.1"/>
</dbReference>
<feature type="transmembrane region" description="Helical" evidence="1">
    <location>
        <begin position="12"/>
        <end position="33"/>
    </location>
</feature>
<organism evidence="2 3">
    <name type="scientific">Pseudomonas nitroreducens</name>
    <dbReference type="NCBI Taxonomy" id="46680"/>
    <lineage>
        <taxon>Bacteria</taxon>
        <taxon>Pseudomonadati</taxon>
        <taxon>Pseudomonadota</taxon>
        <taxon>Gammaproteobacteria</taxon>
        <taxon>Pseudomonadales</taxon>
        <taxon>Pseudomonadaceae</taxon>
        <taxon>Pseudomonas</taxon>
    </lineage>
</organism>
<protein>
    <recommendedName>
        <fullName evidence="4">Type 4 fimbrial biogenesis protein PilX N-terminal domain-containing protein</fullName>
    </recommendedName>
</protein>
<comment type="caution">
    <text evidence="2">The sequence shown here is derived from an EMBL/GenBank/DDBJ whole genome shotgun (WGS) entry which is preliminary data.</text>
</comment>
<reference evidence="3" key="2">
    <citation type="submission" date="2019-06" db="EMBL/GenBank/DDBJ databases">
        <title>AzeR, a transcriptional regulator that responds to azelaic acid in Pseudomonas nitroreducens.</title>
        <authorList>
            <person name="Bez C."/>
            <person name="Javvadi S.G."/>
            <person name="Bertani I."/>
            <person name="Devescovi G."/>
            <person name="Studholme D.J."/>
            <person name="Geller A."/>
            <person name="Levy A."/>
            <person name="Venturi V."/>
        </authorList>
    </citation>
    <scope>NUCLEOTIDE SEQUENCE [LARGE SCALE GENOMIC DNA]</scope>
    <source>
        <strain evidence="3">DSM 9128</strain>
    </source>
</reference>
<evidence type="ECO:0008006" key="4">
    <source>
        <dbReference type="Google" id="ProtNLM"/>
    </source>
</evidence>
<accession>A0A5R8ZZW7</accession>
<gene>
    <name evidence="2" type="ORF">FEA48_24910</name>
</gene>
<reference evidence="2 3" key="1">
    <citation type="submission" date="2019-05" db="EMBL/GenBank/DDBJ databases">
        <authorList>
            <person name="Moore K."/>
            <person name="O'Neill P."/>
            <person name="Farbos A."/>
            <person name="Studholme D.J."/>
        </authorList>
    </citation>
    <scope>NUCLEOTIDE SEQUENCE [LARGE SCALE GENOMIC DNA]</scope>
    <source>
        <strain evidence="2 3">DSM 9128</strain>
    </source>
</reference>
<dbReference type="Proteomes" id="UP000307510">
    <property type="component" value="Unassembled WGS sequence"/>
</dbReference>
<evidence type="ECO:0000313" key="3">
    <source>
        <dbReference type="Proteomes" id="UP000307510"/>
    </source>
</evidence>
<evidence type="ECO:0000256" key="1">
    <source>
        <dbReference type="SAM" id="Phobius"/>
    </source>
</evidence>
<keyword evidence="1" id="KW-1133">Transmembrane helix</keyword>
<name>A0A5R8ZZW7_PSENT</name>
<evidence type="ECO:0000313" key="2">
    <source>
        <dbReference type="EMBL" id="TLP71066.1"/>
    </source>
</evidence>
<sequence length="162" mass="16742">MTTQRNSRAQQGATLVVALVMLLMLMLMVGSAYTLSGTNLKAVGNMQFRNEAIAAADVGIQRVIGSAFTAAPTAEQLNVDINNDGTTDYQVSMASPVCMSARPSPSNLACGGGQAAMCSTGWDTVWGLNANVTDAVTGTSVRVRSGVRVHLTDSQKIAACGA</sequence>
<dbReference type="EMBL" id="VASG01000007">
    <property type="protein sequence ID" value="TLP71066.1"/>
    <property type="molecule type" value="Genomic_DNA"/>
</dbReference>